<organism evidence="1 2">
    <name type="scientific">Bacillus sonorensis</name>
    <dbReference type="NCBI Taxonomy" id="119858"/>
    <lineage>
        <taxon>Bacteria</taxon>
        <taxon>Bacillati</taxon>
        <taxon>Bacillota</taxon>
        <taxon>Bacilli</taxon>
        <taxon>Bacillales</taxon>
        <taxon>Bacillaceae</taxon>
        <taxon>Bacillus</taxon>
    </lineage>
</organism>
<proteinExistence type="predicted"/>
<reference evidence="1 2" key="1">
    <citation type="submission" date="2017-06" db="EMBL/GenBank/DDBJ databases">
        <title>Genome sequence of Bacillus sonorensis strain SRCM101395.</title>
        <authorList>
            <person name="Cho S.H."/>
        </authorList>
    </citation>
    <scope>NUCLEOTIDE SEQUENCE [LARGE SCALE GENOMIC DNA]</scope>
    <source>
        <strain evidence="1 2">SRCM101395</strain>
    </source>
</reference>
<evidence type="ECO:0000313" key="1">
    <source>
        <dbReference type="EMBL" id="ASB91367.1"/>
    </source>
</evidence>
<dbReference type="EMBL" id="CP021920">
    <property type="protein sequence ID" value="ASB91367.1"/>
    <property type="molecule type" value="Genomic_DNA"/>
</dbReference>
<dbReference type="Proteomes" id="UP000196877">
    <property type="component" value="Chromosome"/>
</dbReference>
<gene>
    <name evidence="1" type="ORF">S101395_04884</name>
</gene>
<name>A0ABM6LPJ4_9BACI</name>
<protein>
    <submittedName>
        <fullName evidence="1">Uncharacterized protein</fullName>
    </submittedName>
</protein>
<keyword evidence="2" id="KW-1185">Reference proteome</keyword>
<sequence>MPAPFTSIMLQVSPLSSVETPAAPPVKLTTIIIQYIRVHT</sequence>
<evidence type="ECO:0000313" key="2">
    <source>
        <dbReference type="Proteomes" id="UP000196877"/>
    </source>
</evidence>
<accession>A0ABM6LPJ4</accession>